<keyword evidence="2" id="KW-1185">Reference proteome</keyword>
<dbReference type="AlphaFoldDB" id="A0A3A1N8B1"/>
<comment type="caution">
    <text evidence="1">The sequence shown here is derived from an EMBL/GenBank/DDBJ whole genome shotgun (WGS) entry which is preliminary data.</text>
</comment>
<dbReference type="InterPro" id="IPR045444">
    <property type="entry name" value="DUF6503"/>
</dbReference>
<dbReference type="PROSITE" id="PS51257">
    <property type="entry name" value="PROKAR_LIPOPROTEIN"/>
    <property type="match status" value="1"/>
</dbReference>
<proteinExistence type="predicted"/>
<evidence type="ECO:0000313" key="1">
    <source>
        <dbReference type="EMBL" id="RIV32950.1"/>
    </source>
</evidence>
<accession>A0A3A1N8B1</accession>
<dbReference type="Pfam" id="PF20113">
    <property type="entry name" value="DUF6503"/>
    <property type="match status" value="1"/>
</dbReference>
<gene>
    <name evidence="1" type="ORF">D2V08_11025</name>
</gene>
<organism evidence="1 2">
    <name type="scientific">Flagellimonas lutimaris</name>
    <dbReference type="NCBI Taxonomy" id="475082"/>
    <lineage>
        <taxon>Bacteria</taxon>
        <taxon>Pseudomonadati</taxon>
        <taxon>Bacteroidota</taxon>
        <taxon>Flavobacteriia</taxon>
        <taxon>Flavobacteriales</taxon>
        <taxon>Flavobacteriaceae</taxon>
        <taxon>Flagellimonas</taxon>
    </lineage>
</organism>
<dbReference type="EMBL" id="QXFH01000072">
    <property type="protein sequence ID" value="RIV32950.1"/>
    <property type="molecule type" value="Genomic_DNA"/>
</dbReference>
<dbReference type="OrthoDB" id="982433at2"/>
<sequence length="259" mass="29936">MLDFTNKYKNQLMKRLLVALTLVFAIGCKQESKKTITVQEIVDQSISDSGGKGFNNHKVSFDFRDKHYVSENIDGQRVFKRISDLDSTTITDVKRGDDFERYINDSLTMVPDTMAVKYANSINSVHYFVRLPYGLNDGAVNKKFLGKETIAGKEYYKVKVTFDQQGGGDDFDDTYLYWFDVESFKPDYLAYDFHVNGGGQRFRKAYNERYVNGIRFVDYENYKPKEGDSDILEIGQLYDKDGLELLSKIELENIAVEKY</sequence>
<protein>
    <submittedName>
        <fullName evidence="1">Deoxyribose-phosphate aldolase</fullName>
    </submittedName>
</protein>
<name>A0A3A1N8B1_9FLAO</name>
<evidence type="ECO:0000313" key="2">
    <source>
        <dbReference type="Proteomes" id="UP000266067"/>
    </source>
</evidence>
<dbReference type="Proteomes" id="UP000266067">
    <property type="component" value="Unassembled WGS sequence"/>
</dbReference>
<reference evidence="1 2" key="1">
    <citation type="submission" date="2018-08" db="EMBL/GenBank/DDBJ databases">
        <title>Proposal of Muricauda 72 sp.nov. and Muricauda NH166 sp.nov., isolated from seawater.</title>
        <authorList>
            <person name="Cheng H."/>
            <person name="Wu Y.-H."/>
            <person name="Guo L.-L."/>
            <person name="Xu X.-W."/>
        </authorList>
    </citation>
    <scope>NUCLEOTIDE SEQUENCE [LARGE SCALE GENOMIC DNA]</scope>
    <source>
        <strain evidence="1 2">KCTC 22173</strain>
    </source>
</reference>